<comment type="caution">
    <text evidence="3">The sequence shown here is derived from an EMBL/GenBank/DDBJ whole genome shotgun (WGS) entry which is preliminary data.</text>
</comment>
<dbReference type="AlphaFoldDB" id="A0A6V8JVT7"/>
<proteinExistence type="inferred from homology"/>
<reference evidence="3 4" key="2">
    <citation type="submission" date="2020-03" db="EMBL/GenBank/DDBJ databases">
        <authorList>
            <person name="Ichikawa N."/>
            <person name="Kimura A."/>
            <person name="Kitahashi Y."/>
            <person name="Uohara A."/>
        </authorList>
    </citation>
    <scope>NUCLEOTIDE SEQUENCE [LARGE SCALE GENOMIC DNA]</scope>
    <source>
        <strain evidence="3 4">NBRC 108639</strain>
    </source>
</reference>
<protein>
    <recommendedName>
        <fullName evidence="2">Gfo/Idh/MocA-like oxidoreductase C-terminal domain-containing protein</fullName>
    </recommendedName>
</protein>
<sequence>MRCEVVGTTGTVALEAPTTGAVALDGGRVQALPMDWQARFAQAYVDELQDWVDAVHRGTATGPSAWDGYAATAVAEAAVASRGSRTMVDLAERPALYSGESSP</sequence>
<evidence type="ECO:0000313" key="4">
    <source>
        <dbReference type="Proteomes" id="UP000482800"/>
    </source>
</evidence>
<evidence type="ECO:0000313" key="3">
    <source>
        <dbReference type="EMBL" id="GFJ76743.1"/>
    </source>
</evidence>
<dbReference type="Gene3D" id="3.30.360.10">
    <property type="entry name" value="Dihydrodipicolinate Reductase, domain 2"/>
    <property type="match status" value="1"/>
</dbReference>
<reference evidence="3 4" key="1">
    <citation type="submission" date="2020-03" db="EMBL/GenBank/DDBJ databases">
        <title>Whole genome shotgun sequence of Phytohabitans houttuyneae NBRC 108639.</title>
        <authorList>
            <person name="Komaki H."/>
            <person name="Tamura T."/>
        </authorList>
    </citation>
    <scope>NUCLEOTIDE SEQUENCE [LARGE SCALE GENOMIC DNA]</scope>
    <source>
        <strain evidence="3 4">NBRC 108639</strain>
    </source>
</reference>
<dbReference type="RefSeq" id="WP_246273725.1">
    <property type="nucleotide sequence ID" value="NZ_BLPF01000001.1"/>
</dbReference>
<evidence type="ECO:0000256" key="1">
    <source>
        <dbReference type="ARBA" id="ARBA00010928"/>
    </source>
</evidence>
<keyword evidence="4" id="KW-1185">Reference proteome</keyword>
<feature type="domain" description="Gfo/Idh/MocA-like oxidoreductase C-terminal" evidence="2">
    <location>
        <begin position="1"/>
        <end position="90"/>
    </location>
</feature>
<dbReference type="EMBL" id="BLPF01000001">
    <property type="protein sequence ID" value="GFJ76743.1"/>
    <property type="molecule type" value="Genomic_DNA"/>
</dbReference>
<dbReference type="InterPro" id="IPR004104">
    <property type="entry name" value="Gfo/Idh/MocA-like_OxRdtase_C"/>
</dbReference>
<dbReference type="Gene3D" id="3.40.50.720">
    <property type="entry name" value="NAD(P)-binding Rossmann-like Domain"/>
    <property type="match status" value="1"/>
</dbReference>
<dbReference type="Proteomes" id="UP000482800">
    <property type="component" value="Unassembled WGS sequence"/>
</dbReference>
<gene>
    <name evidence="3" type="ORF">Phou_009230</name>
</gene>
<evidence type="ECO:0000259" key="2">
    <source>
        <dbReference type="Pfam" id="PF02894"/>
    </source>
</evidence>
<accession>A0A6V8JVT7</accession>
<dbReference type="Pfam" id="PF02894">
    <property type="entry name" value="GFO_IDH_MocA_C"/>
    <property type="match status" value="1"/>
</dbReference>
<name>A0A6V8JVT7_9ACTN</name>
<comment type="similarity">
    <text evidence="1">Belongs to the Gfo/Idh/MocA family.</text>
</comment>
<organism evidence="3 4">
    <name type="scientific">Phytohabitans houttuyneae</name>
    <dbReference type="NCBI Taxonomy" id="1076126"/>
    <lineage>
        <taxon>Bacteria</taxon>
        <taxon>Bacillati</taxon>
        <taxon>Actinomycetota</taxon>
        <taxon>Actinomycetes</taxon>
        <taxon>Micromonosporales</taxon>
        <taxon>Micromonosporaceae</taxon>
    </lineage>
</organism>